<protein>
    <submittedName>
        <fullName evidence="2">Uncharacterized protein</fullName>
    </submittedName>
</protein>
<sequence>MRLRDLECCIGVRNLAERQWINGGYMKSNCVAHLLQALIMASAFSSMICSSSLFEARGELVATYSSLSTMEKENIGSREQQKNSEQRTPLAPRKVAENFSRDDSTKVQGEMSKSLRIGLKRKRSSPATEEVHLREPLPVNLFFSRIGFDIPPRPRPDPNLVKFQKVYMTDEESKLLQRRASERSQWPPAIKAQLNPRMRRHFN</sequence>
<feature type="region of interest" description="Disordered" evidence="1">
    <location>
        <begin position="71"/>
        <end position="104"/>
    </location>
</feature>
<feature type="compositionally biased region" description="Basic and acidic residues" evidence="1">
    <location>
        <begin position="71"/>
        <end position="85"/>
    </location>
</feature>
<keyword evidence="3" id="KW-1185">Reference proteome</keyword>
<feature type="compositionally biased region" description="Basic and acidic residues" evidence="1">
    <location>
        <begin position="94"/>
        <end position="104"/>
    </location>
</feature>
<evidence type="ECO:0000313" key="2">
    <source>
        <dbReference type="EMBL" id="KAJ8901601.1"/>
    </source>
</evidence>
<dbReference type="EMBL" id="JAMWBK010000010">
    <property type="protein sequence ID" value="KAJ8901601.1"/>
    <property type="molecule type" value="Genomic_DNA"/>
</dbReference>
<comment type="caution">
    <text evidence="2">The sequence shown here is derived from an EMBL/GenBank/DDBJ whole genome shotgun (WGS) entry which is preliminary data.</text>
</comment>
<reference evidence="2 3" key="1">
    <citation type="journal article" date="2023" name="Nat. Commun.">
        <title>Origin of minicircular mitochondrial genomes in red algae.</title>
        <authorList>
            <person name="Lee Y."/>
            <person name="Cho C.H."/>
            <person name="Lee Y.M."/>
            <person name="Park S.I."/>
            <person name="Yang J.H."/>
            <person name="West J.A."/>
            <person name="Bhattacharya D."/>
            <person name="Yoon H.S."/>
        </authorList>
    </citation>
    <scope>NUCLEOTIDE SEQUENCE [LARGE SCALE GENOMIC DNA]</scope>
    <source>
        <strain evidence="2 3">CCMP1338</strain>
        <tissue evidence="2">Whole cell</tissue>
    </source>
</reference>
<evidence type="ECO:0000313" key="3">
    <source>
        <dbReference type="Proteomes" id="UP001157974"/>
    </source>
</evidence>
<evidence type="ECO:0000256" key="1">
    <source>
        <dbReference type="SAM" id="MobiDB-lite"/>
    </source>
</evidence>
<proteinExistence type="predicted"/>
<gene>
    <name evidence="2" type="ORF">NDN08_003809</name>
</gene>
<dbReference type="AlphaFoldDB" id="A0AAV8ULT3"/>
<organism evidence="2 3">
    <name type="scientific">Rhodosorus marinus</name>
    <dbReference type="NCBI Taxonomy" id="101924"/>
    <lineage>
        <taxon>Eukaryota</taxon>
        <taxon>Rhodophyta</taxon>
        <taxon>Stylonematophyceae</taxon>
        <taxon>Stylonematales</taxon>
        <taxon>Stylonemataceae</taxon>
        <taxon>Rhodosorus</taxon>
    </lineage>
</organism>
<accession>A0AAV8ULT3</accession>
<name>A0AAV8ULT3_9RHOD</name>
<dbReference type="Proteomes" id="UP001157974">
    <property type="component" value="Unassembled WGS sequence"/>
</dbReference>